<keyword evidence="4 6" id="KW-1133">Transmembrane helix</keyword>
<dbReference type="Gene3D" id="1.20.1250.20">
    <property type="entry name" value="MFS general substrate transporter like domains"/>
    <property type="match status" value="1"/>
</dbReference>
<evidence type="ECO:0000256" key="3">
    <source>
        <dbReference type="ARBA" id="ARBA00022692"/>
    </source>
</evidence>
<evidence type="ECO:0000313" key="9">
    <source>
        <dbReference type="Proteomes" id="UP000006640"/>
    </source>
</evidence>
<feature type="transmembrane region" description="Helical" evidence="6">
    <location>
        <begin position="344"/>
        <end position="365"/>
    </location>
</feature>
<organism evidence="8 9">
    <name type="scientific">Thermobispora bispora (strain ATCC 19993 / DSM 43833 / CBS 139.67 / JCM 10125 / KCTC 9307 / NBRC 14880 / R51)</name>
    <dbReference type="NCBI Taxonomy" id="469371"/>
    <lineage>
        <taxon>Bacteria</taxon>
        <taxon>Bacillati</taxon>
        <taxon>Actinomycetota</taxon>
        <taxon>Actinomycetes</taxon>
        <taxon>Streptosporangiales</taxon>
        <taxon>Streptosporangiaceae</taxon>
        <taxon>Thermobispora</taxon>
    </lineage>
</organism>
<dbReference type="HOGENOM" id="CLU_001265_61_2_11"/>
<dbReference type="EMBL" id="CP001874">
    <property type="protein sequence ID" value="ADG86861.1"/>
    <property type="molecule type" value="Genomic_DNA"/>
</dbReference>
<dbReference type="AlphaFoldDB" id="D6Y2Q0"/>
<dbReference type="InterPro" id="IPR020846">
    <property type="entry name" value="MFS_dom"/>
</dbReference>
<dbReference type="CDD" id="cd17324">
    <property type="entry name" value="MFS_NepI_like"/>
    <property type="match status" value="1"/>
</dbReference>
<feature type="transmembrane region" description="Helical" evidence="6">
    <location>
        <begin position="142"/>
        <end position="164"/>
    </location>
</feature>
<dbReference type="InterPro" id="IPR050189">
    <property type="entry name" value="MFS_Efflux_Transporters"/>
</dbReference>
<name>D6Y2Q0_THEBD</name>
<dbReference type="STRING" id="469371.Tbis_0128"/>
<keyword evidence="3 6" id="KW-0812">Transmembrane</keyword>
<dbReference type="Proteomes" id="UP000006640">
    <property type="component" value="Chromosome"/>
</dbReference>
<feature type="transmembrane region" description="Helical" evidence="6">
    <location>
        <begin position="304"/>
        <end position="323"/>
    </location>
</feature>
<dbReference type="Pfam" id="PF07690">
    <property type="entry name" value="MFS_1"/>
    <property type="match status" value="1"/>
</dbReference>
<evidence type="ECO:0000256" key="5">
    <source>
        <dbReference type="ARBA" id="ARBA00023136"/>
    </source>
</evidence>
<dbReference type="PANTHER" id="PTHR43124:SF10">
    <property type="entry name" value="PURINE EFFLUX PUMP PBUE"/>
    <property type="match status" value="1"/>
</dbReference>
<comment type="subcellular location">
    <subcellularLocation>
        <location evidence="1">Cell membrane</location>
        <topology evidence="1">Multi-pass membrane protein</topology>
    </subcellularLocation>
</comment>
<evidence type="ECO:0000256" key="1">
    <source>
        <dbReference type="ARBA" id="ARBA00004651"/>
    </source>
</evidence>
<evidence type="ECO:0000313" key="8">
    <source>
        <dbReference type="EMBL" id="ADG86861.1"/>
    </source>
</evidence>
<feature type="transmembrane region" description="Helical" evidence="6">
    <location>
        <begin position="109"/>
        <end position="130"/>
    </location>
</feature>
<dbReference type="RefSeq" id="WP_013130394.1">
    <property type="nucleotide sequence ID" value="NC_014165.1"/>
</dbReference>
<dbReference type="eggNOG" id="COG2814">
    <property type="taxonomic scope" value="Bacteria"/>
</dbReference>
<feature type="transmembrane region" description="Helical" evidence="6">
    <location>
        <begin position="249"/>
        <end position="268"/>
    </location>
</feature>
<keyword evidence="2" id="KW-1003">Cell membrane</keyword>
<dbReference type="GO" id="GO:0005886">
    <property type="term" value="C:plasma membrane"/>
    <property type="evidence" value="ECO:0007669"/>
    <property type="project" value="UniProtKB-SubCell"/>
</dbReference>
<feature type="transmembrane region" description="Helical" evidence="6">
    <location>
        <begin position="84"/>
        <end position="103"/>
    </location>
</feature>
<dbReference type="SUPFAM" id="SSF103473">
    <property type="entry name" value="MFS general substrate transporter"/>
    <property type="match status" value="1"/>
</dbReference>
<dbReference type="OrthoDB" id="3697899at2"/>
<evidence type="ECO:0000256" key="4">
    <source>
        <dbReference type="ARBA" id="ARBA00022989"/>
    </source>
</evidence>
<dbReference type="InterPro" id="IPR036259">
    <property type="entry name" value="MFS_trans_sf"/>
</dbReference>
<evidence type="ECO:0000256" key="2">
    <source>
        <dbReference type="ARBA" id="ARBA00022475"/>
    </source>
</evidence>
<evidence type="ECO:0000256" key="6">
    <source>
        <dbReference type="SAM" id="Phobius"/>
    </source>
</evidence>
<dbReference type="PANTHER" id="PTHR43124">
    <property type="entry name" value="PURINE EFFLUX PUMP PBUE"/>
    <property type="match status" value="1"/>
</dbReference>
<accession>D6Y2Q0</accession>
<feature type="transmembrane region" description="Helical" evidence="6">
    <location>
        <begin position="52"/>
        <end position="77"/>
    </location>
</feature>
<evidence type="ECO:0000259" key="7">
    <source>
        <dbReference type="PROSITE" id="PS50850"/>
    </source>
</evidence>
<dbReference type="InterPro" id="IPR011701">
    <property type="entry name" value="MFS"/>
</dbReference>
<feature type="transmembrane region" description="Helical" evidence="6">
    <location>
        <begin position="217"/>
        <end position="237"/>
    </location>
</feature>
<feature type="transmembrane region" description="Helical" evidence="6">
    <location>
        <begin position="176"/>
        <end position="196"/>
    </location>
</feature>
<gene>
    <name evidence="8" type="ordered locus">Tbis_0128</name>
</gene>
<feature type="transmembrane region" description="Helical" evidence="6">
    <location>
        <begin position="371"/>
        <end position="388"/>
    </location>
</feature>
<reference evidence="8 9" key="1">
    <citation type="submission" date="2010-01" db="EMBL/GenBank/DDBJ databases">
        <title>The complete genome of Thermobispora bispora DSM 43833.</title>
        <authorList>
            <consortium name="US DOE Joint Genome Institute (JGI-PGF)"/>
            <person name="Lucas S."/>
            <person name="Copeland A."/>
            <person name="Lapidus A."/>
            <person name="Glavina del Rio T."/>
            <person name="Dalin E."/>
            <person name="Tice H."/>
            <person name="Bruce D."/>
            <person name="Goodwin L."/>
            <person name="Pitluck S."/>
            <person name="Kyrpides N."/>
            <person name="Mavromatis K."/>
            <person name="Ivanova N."/>
            <person name="Mikhailova N."/>
            <person name="Chertkov O."/>
            <person name="Brettin T."/>
            <person name="Detter J.C."/>
            <person name="Han C."/>
            <person name="Larimer F."/>
            <person name="Land M."/>
            <person name="Hauser L."/>
            <person name="Markowitz V."/>
            <person name="Cheng J.-F."/>
            <person name="Hugenholtz P."/>
            <person name="Woyke T."/>
            <person name="Wu D."/>
            <person name="Jando M."/>
            <person name="Schneider S."/>
            <person name="Klenk H.-P."/>
            <person name="Eisen J.A."/>
        </authorList>
    </citation>
    <scope>NUCLEOTIDE SEQUENCE [LARGE SCALE GENOMIC DNA]</scope>
    <source>
        <strain evidence="9">ATCC 19993 / DSM 43833 / CBS 139.67 / JCM 10125 / KCTC 9307 / NBRC 14880 / R51</strain>
    </source>
</reference>
<proteinExistence type="predicted"/>
<dbReference type="KEGG" id="tbi:Tbis_0128"/>
<feature type="domain" description="Major facilitator superfamily (MFS) profile" evidence="7">
    <location>
        <begin position="18"/>
        <end position="394"/>
    </location>
</feature>
<dbReference type="GO" id="GO:0022857">
    <property type="term" value="F:transmembrane transporter activity"/>
    <property type="evidence" value="ECO:0007669"/>
    <property type="project" value="InterPro"/>
</dbReference>
<keyword evidence="9" id="KW-1185">Reference proteome</keyword>
<dbReference type="PROSITE" id="PS50850">
    <property type="entry name" value="MFS"/>
    <property type="match status" value="1"/>
</dbReference>
<keyword evidence="5 6" id="KW-0472">Membrane</keyword>
<sequence length="394" mass="38714">MTAVGTRSAAGGAASLLRVLPLAGASFAAGTGDMVIAGILPALAAGLRVSEAAAGQLVTAYAVAYGCGTVLVAALTGGMPRRRVLTWGLAAFTVVNAAAAVVSSFGVLLVLRVLAGLAAAACTPAAVAIAAEVAPEERRGRYLALVTGGLTVALVAGVPAGTWLGGEYGWRSTMVFVALLGAVSLAGAAGVPFVPAPPSLGLRRRLAPLAVPAVARLLAATVVSGIGGMMMLTYLFPVLREAGGVGHQQMTALFTLYGVAGTAAAWLGGRGADRWGPYRTLVAALAGYGVTLWAAAALTMAGGVPSAVLGVVVVLLALAAWAINPPLQSMMYGFARGAAAEAMALATAALFTGASLGGAMGGILLDGWGPAAIPLAGGVLLLAAVPLIPRRASS</sequence>
<protein>
    <submittedName>
        <fullName evidence="8">Major facilitator superfamily MFS_1</fullName>
    </submittedName>
</protein>
<feature type="transmembrane region" description="Helical" evidence="6">
    <location>
        <begin position="280"/>
        <end position="298"/>
    </location>
</feature>